<dbReference type="Pfam" id="PF04977">
    <property type="entry name" value="DivIC"/>
    <property type="match status" value="1"/>
</dbReference>
<proteinExistence type="predicted"/>
<evidence type="ECO:0008006" key="4">
    <source>
        <dbReference type="Google" id="ProtNLM"/>
    </source>
</evidence>
<comment type="caution">
    <text evidence="2">The sequence shown here is derived from an EMBL/GenBank/DDBJ whole genome shotgun (WGS) entry which is preliminary data.</text>
</comment>
<name>A0A1G2PSM1_9BACT</name>
<reference evidence="2 3" key="1">
    <citation type="journal article" date="2016" name="Nat. Commun.">
        <title>Thousands of microbial genomes shed light on interconnected biogeochemical processes in an aquifer system.</title>
        <authorList>
            <person name="Anantharaman K."/>
            <person name="Brown C.T."/>
            <person name="Hug L.A."/>
            <person name="Sharon I."/>
            <person name="Castelle C.J."/>
            <person name="Probst A.J."/>
            <person name="Thomas B.C."/>
            <person name="Singh A."/>
            <person name="Wilkins M.J."/>
            <person name="Karaoz U."/>
            <person name="Brodie E.L."/>
            <person name="Williams K.H."/>
            <person name="Hubbard S.S."/>
            <person name="Banfield J.F."/>
        </authorList>
    </citation>
    <scope>NUCLEOTIDE SEQUENCE [LARGE SCALE GENOMIC DNA]</scope>
</reference>
<gene>
    <name evidence="2" type="ORF">A3A97_03830</name>
</gene>
<dbReference type="AlphaFoldDB" id="A0A1G2PSM1"/>
<dbReference type="InterPro" id="IPR007060">
    <property type="entry name" value="FtsL/DivIC"/>
</dbReference>
<keyword evidence="1" id="KW-1133">Transmembrane helix</keyword>
<dbReference type="EMBL" id="MHSW01000033">
    <property type="protein sequence ID" value="OHA50601.1"/>
    <property type="molecule type" value="Genomic_DNA"/>
</dbReference>
<evidence type="ECO:0000256" key="1">
    <source>
        <dbReference type="SAM" id="Phobius"/>
    </source>
</evidence>
<evidence type="ECO:0000313" key="3">
    <source>
        <dbReference type="Proteomes" id="UP000176951"/>
    </source>
</evidence>
<keyword evidence="1" id="KW-0472">Membrane</keyword>
<accession>A0A1G2PSM1</accession>
<keyword evidence="1" id="KW-0812">Transmembrane</keyword>
<sequence>MRRKLVNNRIKFVFIPVVIIIAGILFNAARVQYEVWKTQEYIKKLEQKTSKLEQENASVLSLIESALNDPVKIEREARARLNLKKPDEEVVILIPQKDGQTEQIKEKDGLKEDSGESFLVQLWNKIFGKENKE</sequence>
<feature type="transmembrane region" description="Helical" evidence="1">
    <location>
        <begin position="12"/>
        <end position="29"/>
    </location>
</feature>
<evidence type="ECO:0000313" key="2">
    <source>
        <dbReference type="EMBL" id="OHA50601.1"/>
    </source>
</evidence>
<protein>
    <recommendedName>
        <fullName evidence="4">Cell division protein FtsL</fullName>
    </recommendedName>
</protein>
<organism evidence="2 3">
    <name type="scientific">Candidatus Terrybacteria bacterium RIFCSPLOWO2_01_FULL_40_23</name>
    <dbReference type="NCBI Taxonomy" id="1802366"/>
    <lineage>
        <taxon>Bacteria</taxon>
        <taxon>Candidatus Terryibacteriota</taxon>
    </lineage>
</organism>
<dbReference type="Proteomes" id="UP000176951">
    <property type="component" value="Unassembled WGS sequence"/>
</dbReference>